<keyword evidence="3" id="KW-1185">Reference proteome</keyword>
<dbReference type="InterPro" id="IPR029032">
    <property type="entry name" value="AhpD-like"/>
</dbReference>
<feature type="domain" description="Carboxymuconolactone decarboxylase-like" evidence="1">
    <location>
        <begin position="50"/>
        <end position="121"/>
    </location>
</feature>
<proteinExistence type="predicted"/>
<gene>
    <name evidence="2" type="ORF">ACFO60_34715</name>
</gene>
<accession>A0ABV9CTD5</accession>
<sequence>MSPQLFPDLTPETAPSAARATIEGVHDKFGHVPTPVARMAASPELLQGFLTANTVFERTTLPPLDREVVVMTIATRIGCRVTVAMHTAVLTRLGASPELVQALRARATVLPDPRLSALRRYTLAVMDHRGAVPEDDTRAFLDAGHTPRNALEVVLGVGVYTISTYANRLTGAPVDPPFQAHAWEDGAA</sequence>
<dbReference type="PANTHER" id="PTHR35446">
    <property type="entry name" value="SI:CH211-175M2.5"/>
    <property type="match status" value="1"/>
</dbReference>
<organism evidence="2 3">
    <name type="scientific">Sphaerisporangium dianthi</name>
    <dbReference type="NCBI Taxonomy" id="1436120"/>
    <lineage>
        <taxon>Bacteria</taxon>
        <taxon>Bacillati</taxon>
        <taxon>Actinomycetota</taxon>
        <taxon>Actinomycetes</taxon>
        <taxon>Streptosporangiales</taxon>
        <taxon>Streptosporangiaceae</taxon>
        <taxon>Sphaerisporangium</taxon>
    </lineage>
</organism>
<reference evidence="3" key="1">
    <citation type="journal article" date="2019" name="Int. J. Syst. Evol. Microbiol.">
        <title>The Global Catalogue of Microorganisms (GCM) 10K type strain sequencing project: providing services to taxonomists for standard genome sequencing and annotation.</title>
        <authorList>
            <consortium name="The Broad Institute Genomics Platform"/>
            <consortium name="The Broad Institute Genome Sequencing Center for Infectious Disease"/>
            <person name="Wu L."/>
            <person name="Ma J."/>
        </authorList>
    </citation>
    <scope>NUCLEOTIDE SEQUENCE [LARGE SCALE GENOMIC DNA]</scope>
    <source>
        <strain evidence="3">CGMCC 4.7132</strain>
    </source>
</reference>
<evidence type="ECO:0000313" key="2">
    <source>
        <dbReference type="EMBL" id="MFC4535947.1"/>
    </source>
</evidence>
<dbReference type="PANTHER" id="PTHR35446:SF3">
    <property type="entry name" value="CMD DOMAIN-CONTAINING PROTEIN"/>
    <property type="match status" value="1"/>
</dbReference>
<dbReference type="Gene3D" id="1.20.1290.10">
    <property type="entry name" value="AhpD-like"/>
    <property type="match status" value="1"/>
</dbReference>
<dbReference type="SUPFAM" id="SSF69118">
    <property type="entry name" value="AhpD-like"/>
    <property type="match status" value="1"/>
</dbReference>
<name>A0ABV9CTD5_9ACTN</name>
<evidence type="ECO:0000259" key="1">
    <source>
        <dbReference type="Pfam" id="PF02627"/>
    </source>
</evidence>
<dbReference type="Pfam" id="PF02627">
    <property type="entry name" value="CMD"/>
    <property type="match status" value="1"/>
</dbReference>
<dbReference type="Proteomes" id="UP001596004">
    <property type="component" value="Unassembled WGS sequence"/>
</dbReference>
<comment type="caution">
    <text evidence="2">The sequence shown here is derived from an EMBL/GenBank/DDBJ whole genome shotgun (WGS) entry which is preliminary data.</text>
</comment>
<dbReference type="InterPro" id="IPR003779">
    <property type="entry name" value="CMD-like"/>
</dbReference>
<dbReference type="EMBL" id="JBHSFP010000037">
    <property type="protein sequence ID" value="MFC4535947.1"/>
    <property type="molecule type" value="Genomic_DNA"/>
</dbReference>
<evidence type="ECO:0000313" key="3">
    <source>
        <dbReference type="Proteomes" id="UP001596004"/>
    </source>
</evidence>
<protein>
    <submittedName>
        <fullName evidence="2">Carboxymuconolactone decarboxylase family protein</fullName>
    </submittedName>
</protein>
<dbReference type="RefSeq" id="WP_380849485.1">
    <property type="nucleotide sequence ID" value="NZ_JBHSFP010000037.1"/>
</dbReference>